<dbReference type="GO" id="GO:0009252">
    <property type="term" value="P:peptidoglycan biosynthetic process"/>
    <property type="evidence" value="ECO:0007669"/>
    <property type="project" value="UniProtKB-UniRule"/>
</dbReference>
<dbReference type="PROSITE" id="PS00843">
    <property type="entry name" value="DALA_DALA_LIGASE_1"/>
    <property type="match status" value="1"/>
</dbReference>
<evidence type="ECO:0000256" key="1">
    <source>
        <dbReference type="ARBA" id="ARBA00001936"/>
    </source>
</evidence>
<evidence type="ECO:0000256" key="23">
    <source>
        <dbReference type="PIRSR" id="PIRSR039102-1"/>
    </source>
</evidence>
<evidence type="ECO:0000256" key="25">
    <source>
        <dbReference type="PIRSR" id="PIRSR039102-3"/>
    </source>
</evidence>
<dbReference type="GO" id="GO:0005829">
    <property type="term" value="C:cytosol"/>
    <property type="evidence" value="ECO:0007669"/>
    <property type="project" value="TreeGrafter"/>
</dbReference>
<dbReference type="InterPro" id="IPR016185">
    <property type="entry name" value="PreATP-grasp_dom_sf"/>
</dbReference>
<comment type="function">
    <text evidence="2 22">Cell wall formation.</text>
</comment>
<dbReference type="SUPFAM" id="SSF56059">
    <property type="entry name" value="Glutathione synthetase ATP-binding domain-like"/>
    <property type="match status" value="1"/>
</dbReference>
<keyword evidence="10 24" id="KW-0547">Nucleotide-binding</keyword>
<name>A0A4Q0I3P9_9FIRM</name>
<dbReference type="PIRSF" id="PIRSF039102">
    <property type="entry name" value="Ddl/VanB"/>
    <property type="match status" value="1"/>
</dbReference>
<evidence type="ECO:0000256" key="10">
    <source>
        <dbReference type="ARBA" id="ARBA00022741"/>
    </source>
</evidence>
<keyword evidence="16 22" id="KW-0961">Cell wall biogenesis/degradation</keyword>
<feature type="binding site" evidence="25">
    <location>
        <position position="331"/>
    </location>
    <ligand>
        <name>Mg(2+)</name>
        <dbReference type="ChEBI" id="CHEBI:18420"/>
        <label>2</label>
    </ligand>
</feature>
<evidence type="ECO:0000313" key="29">
    <source>
        <dbReference type="Proteomes" id="UP000289166"/>
    </source>
</evidence>
<feature type="active site" evidence="23">
    <location>
        <position position="340"/>
    </location>
</feature>
<evidence type="ECO:0000256" key="5">
    <source>
        <dbReference type="ARBA" id="ARBA00010871"/>
    </source>
</evidence>
<comment type="subcellular location">
    <subcellularLocation>
        <location evidence="3 22">Cytoplasm</location>
    </subcellularLocation>
</comment>
<accession>A0A4Q0I3P9</accession>
<evidence type="ECO:0000256" key="2">
    <source>
        <dbReference type="ARBA" id="ARBA00003921"/>
    </source>
</evidence>
<comment type="cofactor">
    <cofactor evidence="1">
        <name>Mn(2+)</name>
        <dbReference type="ChEBI" id="CHEBI:29035"/>
    </cofactor>
</comment>
<organism evidence="28 29">
    <name type="scientific">Acetivibrio mesophilus</name>
    <dbReference type="NCBI Taxonomy" id="2487273"/>
    <lineage>
        <taxon>Bacteria</taxon>
        <taxon>Bacillati</taxon>
        <taxon>Bacillota</taxon>
        <taxon>Clostridia</taxon>
        <taxon>Eubacteriales</taxon>
        <taxon>Oscillospiraceae</taxon>
        <taxon>Acetivibrio</taxon>
    </lineage>
</organism>
<dbReference type="Gene3D" id="3.40.50.20">
    <property type="match status" value="1"/>
</dbReference>
<dbReference type="FunFam" id="3.30.470.20:FF:000008">
    <property type="entry name" value="D-alanine--D-alanine ligase"/>
    <property type="match status" value="1"/>
</dbReference>
<comment type="similarity">
    <text evidence="5 22">Belongs to the D-alanine--D-alanine ligase family.</text>
</comment>
<evidence type="ECO:0000256" key="16">
    <source>
        <dbReference type="ARBA" id="ARBA00023316"/>
    </source>
</evidence>
<dbReference type="EMBL" id="RLII01000011">
    <property type="protein sequence ID" value="RXE58904.1"/>
    <property type="molecule type" value="Genomic_DNA"/>
</dbReference>
<dbReference type="UniPathway" id="UPA00219"/>
<dbReference type="InterPro" id="IPR011127">
    <property type="entry name" value="Dala_Dala_lig_N"/>
</dbReference>
<evidence type="ECO:0000256" key="13">
    <source>
        <dbReference type="ARBA" id="ARBA00022960"/>
    </source>
</evidence>
<feature type="binding site" evidence="25">
    <location>
        <position position="329"/>
    </location>
    <ligand>
        <name>Mg(2+)</name>
        <dbReference type="ChEBI" id="CHEBI:18420"/>
        <label>1</label>
    </ligand>
</feature>
<evidence type="ECO:0000256" key="12">
    <source>
        <dbReference type="ARBA" id="ARBA00022842"/>
    </source>
</evidence>
<dbReference type="InterPro" id="IPR005905">
    <property type="entry name" value="D_ala_D_ala"/>
</dbReference>
<evidence type="ECO:0000256" key="11">
    <source>
        <dbReference type="ARBA" id="ARBA00022840"/>
    </source>
</evidence>
<keyword evidence="15 25" id="KW-0464">Manganese</keyword>
<dbReference type="GO" id="GO:0071555">
    <property type="term" value="P:cell wall organization"/>
    <property type="evidence" value="ECO:0007669"/>
    <property type="project" value="UniProtKB-KW"/>
</dbReference>
<gene>
    <name evidence="22" type="primary">ddl</name>
    <name evidence="28" type="ORF">EFD62_09700</name>
</gene>
<dbReference type="RefSeq" id="WP_069194931.1">
    <property type="nucleotide sequence ID" value="NZ_RLII01000011.1"/>
</dbReference>
<dbReference type="InterPro" id="IPR000291">
    <property type="entry name" value="D-Ala_lig_Van_CS"/>
</dbReference>
<dbReference type="PROSITE" id="PS00844">
    <property type="entry name" value="DALA_DALA_LIGASE_2"/>
    <property type="match status" value="1"/>
</dbReference>
<dbReference type="AlphaFoldDB" id="A0A4Q0I3P9"/>
<dbReference type="NCBIfam" id="NF002378">
    <property type="entry name" value="PRK01372.1"/>
    <property type="match status" value="1"/>
</dbReference>
<feature type="domain" description="ATP-grasp" evidence="27">
    <location>
        <begin position="156"/>
        <end position="362"/>
    </location>
</feature>
<dbReference type="Pfam" id="PF01820">
    <property type="entry name" value="Dala_Dala_lig_N"/>
    <property type="match status" value="1"/>
</dbReference>
<keyword evidence="9 25" id="KW-0479">Metal-binding</keyword>
<dbReference type="NCBIfam" id="NF002526">
    <property type="entry name" value="PRK01966.1-2"/>
    <property type="match status" value="1"/>
</dbReference>
<proteinExistence type="inferred from homology"/>
<dbReference type="Gene3D" id="3.30.1490.20">
    <property type="entry name" value="ATP-grasp fold, A domain"/>
    <property type="match status" value="1"/>
</dbReference>
<dbReference type="NCBIfam" id="TIGR01205">
    <property type="entry name" value="D_ala_D_alaTIGR"/>
    <property type="match status" value="1"/>
</dbReference>
<sequence>MGDKKRVLIVFGGQSSEHEVSRISVTSILKNIDSDKFDVSMMGITKDGKWLPYSGPIDKIPSGEWEQISLKDRTRSITDKISLIDNIVSRVDHAGELDTASMNDEKGKKIDVVFPVLHGCNGEDGTIQGFFELAGIPYVGCGVLGSAVGMDKIYAKIIFEKAGIPQADYLYFTRKEIAANIDSVADRIEEKFRYPIFVKPSNAGSSVGVTKAHDKNELKEALIYAAKYDRKVLIEEFINGREVECAVLGNDDPIASTVGEIIPGNEFYDYKAKYIDNSSKIKIPADLPEETIEEIRDYAVKAFKALDCAGLSRVDFFVHKETGRVYINEINTMPGFTSISMYPMLWEASGIPYSELIERLIELAIERYKDNSREYDE</sequence>
<dbReference type="FunFam" id="3.30.1490.20:FF:000007">
    <property type="entry name" value="D-alanine--D-alanine ligase"/>
    <property type="match status" value="1"/>
</dbReference>
<feature type="binding site" evidence="24">
    <location>
        <position position="152"/>
    </location>
    <ligand>
        <name>ATP</name>
        <dbReference type="ChEBI" id="CHEBI:30616"/>
    </ligand>
</feature>
<feature type="active site" evidence="23">
    <location>
        <position position="205"/>
    </location>
</feature>
<feature type="binding site" evidence="24">
    <location>
        <begin position="197"/>
        <end position="199"/>
    </location>
    <ligand>
        <name>ATP</name>
        <dbReference type="ChEBI" id="CHEBI:30616"/>
    </ligand>
</feature>
<dbReference type="InterPro" id="IPR011095">
    <property type="entry name" value="Dala_Dala_lig_C"/>
</dbReference>
<dbReference type="EC" id="6.3.2.4" evidence="6 22"/>
<keyword evidence="29" id="KW-1185">Reference proteome</keyword>
<keyword evidence="11 26" id="KW-0067">ATP-binding</keyword>
<feature type="binding site" evidence="25">
    <location>
        <position position="315"/>
    </location>
    <ligand>
        <name>Mg(2+)</name>
        <dbReference type="ChEBI" id="CHEBI:18420"/>
        <label>1</label>
    </ligand>
</feature>
<evidence type="ECO:0000256" key="20">
    <source>
        <dbReference type="ARBA" id="ARBA00076288"/>
    </source>
</evidence>
<dbReference type="HAMAP" id="MF_00047">
    <property type="entry name" value="Dala_Dala_lig"/>
    <property type="match status" value="1"/>
</dbReference>
<dbReference type="GO" id="GO:0008360">
    <property type="term" value="P:regulation of cell shape"/>
    <property type="evidence" value="ECO:0007669"/>
    <property type="project" value="UniProtKB-KW"/>
</dbReference>
<dbReference type="NCBIfam" id="NF002528">
    <property type="entry name" value="PRK01966.1-4"/>
    <property type="match status" value="1"/>
</dbReference>
<dbReference type="InterPro" id="IPR013815">
    <property type="entry name" value="ATP_grasp_subdomain_1"/>
</dbReference>
<keyword evidence="13 22" id="KW-0133">Cell shape</keyword>
<evidence type="ECO:0000256" key="19">
    <source>
        <dbReference type="ARBA" id="ARBA00068427"/>
    </source>
</evidence>
<evidence type="ECO:0000256" key="14">
    <source>
        <dbReference type="ARBA" id="ARBA00022984"/>
    </source>
</evidence>
<dbReference type="GO" id="GO:0046872">
    <property type="term" value="F:metal ion binding"/>
    <property type="evidence" value="ECO:0007669"/>
    <property type="project" value="UniProtKB-KW"/>
</dbReference>
<feature type="binding site" evidence="24">
    <location>
        <begin position="328"/>
        <end position="329"/>
    </location>
    <ligand>
        <name>ATP</name>
        <dbReference type="ChEBI" id="CHEBI:30616"/>
    </ligand>
</feature>
<dbReference type="PROSITE" id="PS50975">
    <property type="entry name" value="ATP_GRASP"/>
    <property type="match status" value="1"/>
</dbReference>
<evidence type="ECO:0000313" key="28">
    <source>
        <dbReference type="EMBL" id="RXE58904.1"/>
    </source>
</evidence>
<comment type="pathway">
    <text evidence="18">Glycan biosynthesis.</text>
</comment>
<dbReference type="OrthoDB" id="9813261at2"/>
<evidence type="ECO:0000256" key="6">
    <source>
        <dbReference type="ARBA" id="ARBA00012216"/>
    </source>
</evidence>
<evidence type="ECO:0000256" key="4">
    <source>
        <dbReference type="ARBA" id="ARBA00004752"/>
    </source>
</evidence>
<feature type="binding site" evidence="24">
    <location>
        <begin position="205"/>
        <end position="206"/>
    </location>
    <ligand>
        <name>ATP</name>
        <dbReference type="ChEBI" id="CHEBI:30616"/>
    </ligand>
</feature>
<keyword evidence="7 22" id="KW-0963">Cytoplasm</keyword>
<dbReference type="Proteomes" id="UP000289166">
    <property type="component" value="Unassembled WGS sequence"/>
</dbReference>
<protein>
    <recommendedName>
        <fullName evidence="19 22">D-alanine--D-alanine ligase</fullName>
        <ecNumber evidence="6 22">6.3.2.4</ecNumber>
    </recommendedName>
    <alternativeName>
        <fullName evidence="21 22">D-Ala-D-Ala ligase</fullName>
    </alternativeName>
    <alternativeName>
        <fullName evidence="20 22">D-alanylalanine synthetase</fullName>
    </alternativeName>
</protein>
<dbReference type="InterPro" id="IPR011761">
    <property type="entry name" value="ATP-grasp"/>
</dbReference>
<evidence type="ECO:0000256" key="21">
    <source>
        <dbReference type="ARBA" id="ARBA00077154"/>
    </source>
</evidence>
<evidence type="ECO:0000259" key="27">
    <source>
        <dbReference type="PROSITE" id="PS50975"/>
    </source>
</evidence>
<keyword evidence="8 22" id="KW-0436">Ligase</keyword>
<comment type="caution">
    <text evidence="28">The sequence shown here is derived from an EMBL/GenBank/DDBJ whole genome shotgun (WGS) entry which is preliminary data.</text>
</comment>
<evidence type="ECO:0000256" key="15">
    <source>
        <dbReference type="ARBA" id="ARBA00023211"/>
    </source>
</evidence>
<dbReference type="Pfam" id="PF07478">
    <property type="entry name" value="Dala_Dala_lig_C"/>
    <property type="match status" value="1"/>
</dbReference>
<evidence type="ECO:0000256" key="18">
    <source>
        <dbReference type="ARBA" id="ARBA00060592"/>
    </source>
</evidence>
<evidence type="ECO:0000256" key="24">
    <source>
        <dbReference type="PIRSR" id="PIRSR039102-2"/>
    </source>
</evidence>
<evidence type="ECO:0000256" key="8">
    <source>
        <dbReference type="ARBA" id="ARBA00022598"/>
    </source>
</evidence>
<feature type="binding site" evidence="25">
    <location>
        <position position="329"/>
    </location>
    <ligand>
        <name>Mg(2+)</name>
        <dbReference type="ChEBI" id="CHEBI:18420"/>
        <label>2</label>
    </ligand>
</feature>
<dbReference type="PANTHER" id="PTHR23132:SF25">
    <property type="entry name" value="D-ALANINE--D-ALANINE LIGASE A"/>
    <property type="match status" value="1"/>
</dbReference>
<keyword evidence="14 22" id="KW-0573">Peptidoglycan synthesis</keyword>
<dbReference type="PANTHER" id="PTHR23132">
    <property type="entry name" value="D-ALANINE--D-ALANINE LIGASE"/>
    <property type="match status" value="1"/>
</dbReference>
<reference evidence="29" key="1">
    <citation type="submission" date="2018-11" db="EMBL/GenBank/DDBJ databases">
        <title>Genome sequencing of a novel mesophilic and cellulolytic organism within the genus Hungateiclostridium.</title>
        <authorList>
            <person name="Rettenmaier R."/>
            <person name="Liebl W."/>
            <person name="Zverlov V."/>
        </authorList>
    </citation>
    <scope>NUCLEOTIDE SEQUENCE [LARGE SCALE GENOMIC DNA]</scope>
    <source>
        <strain evidence="29">N2K1</strain>
    </source>
</reference>
<comment type="catalytic activity">
    <reaction evidence="17 22">
        <text>2 D-alanine + ATP = D-alanyl-D-alanine + ADP + phosphate + H(+)</text>
        <dbReference type="Rhea" id="RHEA:11224"/>
        <dbReference type="ChEBI" id="CHEBI:15378"/>
        <dbReference type="ChEBI" id="CHEBI:30616"/>
        <dbReference type="ChEBI" id="CHEBI:43474"/>
        <dbReference type="ChEBI" id="CHEBI:57416"/>
        <dbReference type="ChEBI" id="CHEBI:57822"/>
        <dbReference type="ChEBI" id="CHEBI:456216"/>
        <dbReference type="EC" id="6.3.2.4"/>
    </reaction>
</comment>
<comment type="cofactor">
    <cofactor evidence="25">
        <name>Mg(2+)</name>
        <dbReference type="ChEBI" id="CHEBI:18420"/>
    </cofactor>
    <cofactor evidence="25">
        <name>Mn(2+)</name>
        <dbReference type="ChEBI" id="CHEBI:29035"/>
    </cofactor>
    <text evidence="25">Binds 2 magnesium or manganese ions per subunit.</text>
</comment>
<evidence type="ECO:0000256" key="7">
    <source>
        <dbReference type="ARBA" id="ARBA00022490"/>
    </source>
</evidence>
<evidence type="ECO:0000256" key="3">
    <source>
        <dbReference type="ARBA" id="ARBA00004496"/>
    </source>
</evidence>
<keyword evidence="12 25" id="KW-0460">Magnesium</keyword>
<dbReference type="GO" id="GO:0005524">
    <property type="term" value="F:ATP binding"/>
    <property type="evidence" value="ECO:0007669"/>
    <property type="project" value="UniProtKB-UniRule"/>
</dbReference>
<dbReference type="Gene3D" id="3.30.470.20">
    <property type="entry name" value="ATP-grasp fold, B domain"/>
    <property type="match status" value="1"/>
</dbReference>
<evidence type="ECO:0000256" key="9">
    <source>
        <dbReference type="ARBA" id="ARBA00022723"/>
    </source>
</evidence>
<dbReference type="GO" id="GO:0008716">
    <property type="term" value="F:D-alanine-D-alanine ligase activity"/>
    <property type="evidence" value="ECO:0007669"/>
    <property type="project" value="UniProtKB-UniRule"/>
</dbReference>
<feature type="binding site" evidence="24">
    <location>
        <begin position="235"/>
        <end position="242"/>
    </location>
    <ligand>
        <name>ATP</name>
        <dbReference type="ChEBI" id="CHEBI:30616"/>
    </ligand>
</feature>
<comment type="pathway">
    <text evidence="4 22">Cell wall biogenesis; peptidoglycan biosynthesis.</text>
</comment>
<feature type="active site" evidence="23">
    <location>
        <position position="17"/>
    </location>
</feature>
<dbReference type="SUPFAM" id="SSF52440">
    <property type="entry name" value="PreATP-grasp domain"/>
    <property type="match status" value="1"/>
</dbReference>
<evidence type="ECO:0000256" key="22">
    <source>
        <dbReference type="HAMAP-Rule" id="MF_00047"/>
    </source>
</evidence>
<evidence type="ECO:0000256" key="17">
    <source>
        <dbReference type="ARBA" id="ARBA00047614"/>
    </source>
</evidence>
<evidence type="ECO:0000256" key="26">
    <source>
        <dbReference type="PROSITE-ProRule" id="PRU00409"/>
    </source>
</evidence>